<feature type="domain" description="Peptidase S1" evidence="8">
    <location>
        <begin position="39"/>
        <end position="269"/>
    </location>
</feature>
<keyword evidence="10" id="KW-1185">Reference proteome</keyword>
<dbReference type="PANTHER" id="PTHR24253">
    <property type="entry name" value="TRANSMEMBRANE PROTEASE SERINE"/>
    <property type="match status" value="1"/>
</dbReference>
<dbReference type="PANTHER" id="PTHR24253:SF144">
    <property type="entry name" value="CHYMOTRYPSIN-LIKE PROTEASE CTRL-1-RELATED"/>
    <property type="match status" value="1"/>
</dbReference>
<sequence>RTCLILSGSVSLFNIGSPCVCLPAVCGTAPLNTNSESRIIGGQDAPAGSWPWQVSLHIQTTLCGGSLINNQWVLTAAQCFTSNSLSDVRVYLGRDTQEGPNPDEVTRSVSVIIKHSNYDEKTKENDIALLQLSSPVNFTDHIRPVCLAAEQSFFPGGLRCWVTGWGDIQTHAYLPSPQRLQEVNVPVVSNIKCRGAYPSVTTNMMCAGPNFRGKGFCQKDFGGPLVTLNATRWVQAGVVSFATGCGYPKFPGVYTRVSQYQNWINRHVGAEQPGYITFYSSSTRTFHCVSPLVPLLLSFLSVLSEDV</sequence>
<protein>
    <submittedName>
        <fullName evidence="9">Tryptase-like</fullName>
    </submittedName>
</protein>
<accession>A0A3Q3BLN2</accession>
<evidence type="ECO:0000256" key="5">
    <source>
        <dbReference type="ARBA" id="ARBA00023157"/>
    </source>
</evidence>
<reference evidence="9" key="2">
    <citation type="submission" date="2025-09" db="UniProtKB">
        <authorList>
            <consortium name="Ensembl"/>
        </authorList>
    </citation>
    <scope>IDENTIFICATION</scope>
</reference>
<evidence type="ECO:0000256" key="7">
    <source>
        <dbReference type="SAM" id="SignalP"/>
    </source>
</evidence>
<reference evidence="9" key="1">
    <citation type="submission" date="2025-08" db="UniProtKB">
        <authorList>
            <consortium name="Ensembl"/>
        </authorList>
    </citation>
    <scope>IDENTIFICATION</scope>
</reference>
<dbReference type="GeneTree" id="ENSGT00940000163160"/>
<dbReference type="SUPFAM" id="SSF50494">
    <property type="entry name" value="Trypsin-like serine proteases"/>
    <property type="match status" value="1"/>
</dbReference>
<evidence type="ECO:0000256" key="6">
    <source>
        <dbReference type="ARBA" id="ARBA00023180"/>
    </source>
</evidence>
<dbReference type="GO" id="GO:0006508">
    <property type="term" value="P:proteolysis"/>
    <property type="evidence" value="ECO:0007669"/>
    <property type="project" value="UniProtKB-KW"/>
</dbReference>
<keyword evidence="3" id="KW-0378">Hydrolase</keyword>
<keyword evidence="5" id="KW-1015">Disulfide bond</keyword>
<evidence type="ECO:0000256" key="1">
    <source>
        <dbReference type="ARBA" id="ARBA00022670"/>
    </source>
</evidence>
<keyword evidence="1" id="KW-0645">Protease</keyword>
<organism evidence="9 10">
    <name type="scientific">Kryptolebias marmoratus</name>
    <name type="common">Mangrove killifish</name>
    <name type="synonym">Rivulus marmoratus</name>
    <dbReference type="NCBI Taxonomy" id="37003"/>
    <lineage>
        <taxon>Eukaryota</taxon>
        <taxon>Metazoa</taxon>
        <taxon>Chordata</taxon>
        <taxon>Craniata</taxon>
        <taxon>Vertebrata</taxon>
        <taxon>Euteleostomi</taxon>
        <taxon>Actinopterygii</taxon>
        <taxon>Neopterygii</taxon>
        <taxon>Teleostei</taxon>
        <taxon>Neoteleostei</taxon>
        <taxon>Acanthomorphata</taxon>
        <taxon>Ovalentaria</taxon>
        <taxon>Atherinomorphae</taxon>
        <taxon>Cyprinodontiformes</taxon>
        <taxon>Rivulidae</taxon>
        <taxon>Kryptolebias</taxon>
    </lineage>
</organism>
<dbReference type="InterPro" id="IPR001314">
    <property type="entry name" value="Peptidase_S1A"/>
</dbReference>
<dbReference type="PRINTS" id="PR00722">
    <property type="entry name" value="CHYMOTRYPSIN"/>
</dbReference>
<dbReference type="InterPro" id="IPR009003">
    <property type="entry name" value="Peptidase_S1_PA"/>
</dbReference>
<evidence type="ECO:0000259" key="8">
    <source>
        <dbReference type="PROSITE" id="PS50240"/>
    </source>
</evidence>
<evidence type="ECO:0000256" key="3">
    <source>
        <dbReference type="ARBA" id="ARBA00022801"/>
    </source>
</evidence>
<feature type="chain" id="PRO_5018641802" evidence="7">
    <location>
        <begin position="19"/>
        <end position="307"/>
    </location>
</feature>
<dbReference type="Gene3D" id="2.40.10.10">
    <property type="entry name" value="Trypsin-like serine proteases"/>
    <property type="match status" value="1"/>
</dbReference>
<dbReference type="Pfam" id="PF00089">
    <property type="entry name" value="Trypsin"/>
    <property type="match status" value="1"/>
</dbReference>
<keyword evidence="4" id="KW-0720">Serine protease</keyword>
<evidence type="ECO:0000313" key="9">
    <source>
        <dbReference type="Ensembl" id="ENSKMAP00000026154.1"/>
    </source>
</evidence>
<dbReference type="FunFam" id="2.40.10.10:FF:000024">
    <property type="entry name" value="Serine protease 53"/>
    <property type="match status" value="1"/>
</dbReference>
<name>A0A3Q3BLN2_KRYMA</name>
<evidence type="ECO:0000256" key="4">
    <source>
        <dbReference type="ARBA" id="ARBA00022825"/>
    </source>
</evidence>
<dbReference type="Ensembl" id="ENSKMAT00000026484.1">
    <property type="protein sequence ID" value="ENSKMAP00000026154.1"/>
    <property type="gene ID" value="ENSKMAG00000019245.1"/>
</dbReference>
<dbReference type="Proteomes" id="UP000264800">
    <property type="component" value="Unplaced"/>
</dbReference>
<dbReference type="GO" id="GO:0004252">
    <property type="term" value="F:serine-type endopeptidase activity"/>
    <property type="evidence" value="ECO:0007669"/>
    <property type="project" value="InterPro"/>
</dbReference>
<dbReference type="CDD" id="cd00190">
    <property type="entry name" value="Tryp_SPc"/>
    <property type="match status" value="1"/>
</dbReference>
<dbReference type="PROSITE" id="PS50240">
    <property type="entry name" value="TRYPSIN_DOM"/>
    <property type="match status" value="1"/>
</dbReference>
<dbReference type="SMART" id="SM00020">
    <property type="entry name" value="Tryp_SPc"/>
    <property type="match status" value="1"/>
</dbReference>
<dbReference type="InterPro" id="IPR043504">
    <property type="entry name" value="Peptidase_S1_PA_chymotrypsin"/>
</dbReference>
<keyword evidence="6" id="KW-0325">Glycoprotein</keyword>
<dbReference type="AlphaFoldDB" id="A0A3Q3BLN2"/>
<dbReference type="STRING" id="37003.ENSKMAP00000026154"/>
<evidence type="ECO:0000313" key="10">
    <source>
        <dbReference type="Proteomes" id="UP000264800"/>
    </source>
</evidence>
<dbReference type="InterPro" id="IPR001254">
    <property type="entry name" value="Trypsin_dom"/>
</dbReference>
<evidence type="ECO:0000256" key="2">
    <source>
        <dbReference type="ARBA" id="ARBA00022729"/>
    </source>
</evidence>
<keyword evidence="2 7" id="KW-0732">Signal</keyword>
<feature type="signal peptide" evidence="7">
    <location>
        <begin position="1"/>
        <end position="18"/>
    </location>
</feature>
<proteinExistence type="predicted"/>